<dbReference type="PROSITE" id="PS50110">
    <property type="entry name" value="RESPONSE_REGULATORY"/>
    <property type="match status" value="1"/>
</dbReference>
<sequence length="958" mass="108870">MQQFQSLQRLLLFYALTLLVMLVLYYVMLFDGMRQYQQQHSVDTFFTLQHELTEHAVLRNDELKGVLTHPALNGISYQLIFMLPSGQTYIHRDTRPNEPAFSTVTFPTVRASAQNNGAYTLNARNLTGTIELDSGHQIYMILRHKPLDIDWISYKYWLPLMAAIGLFITALLYMLKRRTNWEQLLRYTDNLSDNAKEAYTPPPFLESQSTGEFLRLGHALGRINYQLHNDYRRIKTLKHRLERLIEQAPLPMAMIMRHGQISFFNQRFEQVFIRPAHSSGNEQLTDFVAGKDNPTQRLLQRLVNLRVTRTLTVLGIKDQQTYQLHVTPWFGEHGQVHGFTVFINNINELANQTEQLRLKSQQLQQKIDEFSELRSIMGHKLRLPLESLIDTLEPIDPSTLTDKQNHTLETLIKTSHYMLTTLNDMLDIGDIEVRKTRLSIASVDIYKLGQEVGDAAVDHARQQGLELIYFFDPECPRVIDTDHTRLRQILLNLLHNAIKFTPSGYIALAIDAISPEQVSQINKGSLLPINEQVKAQQPHYWVRFSIKDSGTGIDIAKQHQLLSYFNKQSPSLQQHKNLAYHHSIEAGLGLNNVNSFARLLGGFIELKSAVNKGSTFNLYLPCRQPSYQPIYHPHQHLQHIHLIAVVNQTLLADYLRRLCHYLSIPATIYTDVDSATIEHLAERLGKDAQSLAPVLLLDYEYYTDSAAINPSDPVAEQSDKLSAETSINESKTAPKGLASKTQATKERLILASNDRRQALHDLLSKKSLPKVLCSMKPERRIPSALLDQCDGFLLKPLESALLLSELTRLTLPVRQTLSTQTPKNDMTVATPLHKDDVEPLILVVEDSPTNQKIACKILSKLGYRSIVAEDGQQALEQLKAQREDISLILMDCRMPVMDGLQATQAIRAQGDDIAIVALTANSSDEDRDACIQVGMDEFLSKPINKTKLEAVLQHLIKH</sequence>
<evidence type="ECO:0000256" key="4">
    <source>
        <dbReference type="ARBA" id="ARBA00023012"/>
    </source>
</evidence>
<accession>A0AAW4IL15</accession>
<reference evidence="11 12" key="1">
    <citation type="submission" date="2021-03" db="EMBL/GenBank/DDBJ databases">
        <authorList>
            <person name="Shang D.-D."/>
            <person name="Du Z.-J."/>
            <person name="Chen G.-J."/>
        </authorList>
    </citation>
    <scope>NUCLEOTIDE SEQUENCE [LARGE SCALE GENOMIC DNA]</scope>
    <source>
        <strain evidence="11 12">F2608</strain>
    </source>
</reference>
<protein>
    <recommendedName>
        <fullName evidence="2">histidine kinase</fullName>
        <ecNumber evidence="2">2.7.13.3</ecNumber>
    </recommendedName>
</protein>
<dbReference type="PANTHER" id="PTHR45339">
    <property type="entry name" value="HYBRID SIGNAL TRANSDUCTION HISTIDINE KINASE J"/>
    <property type="match status" value="1"/>
</dbReference>
<dbReference type="Gene3D" id="1.10.287.130">
    <property type="match status" value="1"/>
</dbReference>
<proteinExistence type="predicted"/>
<name>A0AAW4IL15_9GAMM</name>
<comment type="caution">
    <text evidence="11">The sequence shown here is derived from an EMBL/GenBank/DDBJ whole genome shotgun (WGS) entry which is preliminary data.</text>
</comment>
<evidence type="ECO:0000256" key="7">
    <source>
        <dbReference type="SAM" id="MobiDB-lite"/>
    </source>
</evidence>
<dbReference type="SUPFAM" id="SSF55874">
    <property type="entry name" value="ATPase domain of HSP90 chaperone/DNA topoisomerase II/histidine kinase"/>
    <property type="match status" value="1"/>
</dbReference>
<evidence type="ECO:0000256" key="6">
    <source>
        <dbReference type="SAM" id="Coils"/>
    </source>
</evidence>
<dbReference type="InterPro" id="IPR005467">
    <property type="entry name" value="His_kinase_dom"/>
</dbReference>
<keyword evidence="4" id="KW-0902">Two-component regulatory system</keyword>
<evidence type="ECO:0000259" key="10">
    <source>
        <dbReference type="PROSITE" id="PS50110"/>
    </source>
</evidence>
<dbReference type="PROSITE" id="PS50109">
    <property type="entry name" value="HIS_KIN"/>
    <property type="match status" value="1"/>
</dbReference>
<feature type="transmembrane region" description="Helical" evidence="8">
    <location>
        <begin position="156"/>
        <end position="175"/>
    </location>
</feature>
<dbReference type="InterPro" id="IPR011006">
    <property type="entry name" value="CheY-like_superfamily"/>
</dbReference>
<dbReference type="Pfam" id="PF02518">
    <property type="entry name" value="HATPase_c"/>
    <property type="match status" value="1"/>
</dbReference>
<dbReference type="InterPro" id="IPR004358">
    <property type="entry name" value="Sig_transdc_His_kin-like_C"/>
</dbReference>
<gene>
    <name evidence="11" type="ORF">J3491_02010</name>
</gene>
<dbReference type="Proteomes" id="UP000664161">
    <property type="component" value="Unassembled WGS sequence"/>
</dbReference>
<feature type="domain" description="Histidine kinase" evidence="9">
    <location>
        <begin position="376"/>
        <end position="624"/>
    </location>
</feature>
<dbReference type="SUPFAM" id="SSF47384">
    <property type="entry name" value="Homodimeric domain of signal transducing histidine kinase"/>
    <property type="match status" value="1"/>
</dbReference>
<dbReference type="SUPFAM" id="SSF52172">
    <property type="entry name" value="CheY-like"/>
    <property type="match status" value="1"/>
</dbReference>
<feature type="transmembrane region" description="Helical" evidence="8">
    <location>
        <begin position="12"/>
        <end position="30"/>
    </location>
</feature>
<comment type="catalytic activity">
    <reaction evidence="1">
        <text>ATP + protein L-histidine = ADP + protein N-phospho-L-histidine.</text>
        <dbReference type="EC" id="2.7.13.3"/>
    </reaction>
</comment>
<dbReference type="Pfam" id="PF00072">
    <property type="entry name" value="Response_reg"/>
    <property type="match status" value="1"/>
</dbReference>
<evidence type="ECO:0000313" key="12">
    <source>
        <dbReference type="Proteomes" id="UP000664161"/>
    </source>
</evidence>
<organism evidence="11 12">
    <name type="scientific">Psychrobacter halodurans</name>
    <dbReference type="NCBI Taxonomy" id="2818439"/>
    <lineage>
        <taxon>Bacteria</taxon>
        <taxon>Pseudomonadati</taxon>
        <taxon>Pseudomonadota</taxon>
        <taxon>Gammaproteobacteria</taxon>
        <taxon>Moraxellales</taxon>
        <taxon>Moraxellaceae</taxon>
        <taxon>Psychrobacter</taxon>
    </lineage>
</organism>
<keyword evidence="3 5" id="KW-0597">Phosphoprotein</keyword>
<keyword evidence="8" id="KW-0812">Transmembrane</keyword>
<dbReference type="PRINTS" id="PR00344">
    <property type="entry name" value="BCTRLSENSOR"/>
</dbReference>
<keyword evidence="12" id="KW-1185">Reference proteome</keyword>
<feature type="region of interest" description="Disordered" evidence="7">
    <location>
        <begin position="713"/>
        <end position="740"/>
    </location>
</feature>
<dbReference type="Gene3D" id="3.30.450.20">
    <property type="entry name" value="PAS domain"/>
    <property type="match status" value="1"/>
</dbReference>
<dbReference type="InterPro" id="IPR001789">
    <property type="entry name" value="Sig_transdc_resp-reg_receiver"/>
</dbReference>
<dbReference type="AlphaFoldDB" id="A0AAW4IL15"/>
<keyword evidence="6" id="KW-0175">Coiled coil</keyword>
<dbReference type="Gene3D" id="3.30.565.10">
    <property type="entry name" value="Histidine kinase-like ATPase, C-terminal domain"/>
    <property type="match status" value="1"/>
</dbReference>
<dbReference type="GO" id="GO:0000155">
    <property type="term" value="F:phosphorelay sensor kinase activity"/>
    <property type="evidence" value="ECO:0007669"/>
    <property type="project" value="InterPro"/>
</dbReference>
<dbReference type="Gene3D" id="3.40.50.2300">
    <property type="match status" value="1"/>
</dbReference>
<evidence type="ECO:0000259" key="9">
    <source>
        <dbReference type="PROSITE" id="PS50109"/>
    </source>
</evidence>
<dbReference type="InterPro" id="IPR036890">
    <property type="entry name" value="HATPase_C_sf"/>
</dbReference>
<feature type="coiled-coil region" evidence="6">
    <location>
        <begin position="346"/>
        <end position="373"/>
    </location>
</feature>
<evidence type="ECO:0000256" key="2">
    <source>
        <dbReference type="ARBA" id="ARBA00012438"/>
    </source>
</evidence>
<evidence type="ECO:0000256" key="3">
    <source>
        <dbReference type="ARBA" id="ARBA00022553"/>
    </source>
</evidence>
<evidence type="ECO:0000256" key="1">
    <source>
        <dbReference type="ARBA" id="ARBA00000085"/>
    </source>
</evidence>
<feature type="modified residue" description="4-aspartylphosphate" evidence="5">
    <location>
        <position position="891"/>
    </location>
</feature>
<evidence type="ECO:0000256" key="5">
    <source>
        <dbReference type="PROSITE-ProRule" id="PRU00169"/>
    </source>
</evidence>
<evidence type="ECO:0000313" key="11">
    <source>
        <dbReference type="EMBL" id="MBO1516109.1"/>
    </source>
</evidence>
<dbReference type="SMART" id="SM00091">
    <property type="entry name" value="PAS"/>
    <property type="match status" value="1"/>
</dbReference>
<evidence type="ECO:0000256" key="8">
    <source>
        <dbReference type="SAM" id="Phobius"/>
    </source>
</evidence>
<dbReference type="SUPFAM" id="SSF55785">
    <property type="entry name" value="PYP-like sensor domain (PAS domain)"/>
    <property type="match status" value="1"/>
</dbReference>
<dbReference type="InterPro" id="IPR000014">
    <property type="entry name" value="PAS"/>
</dbReference>
<keyword evidence="8" id="KW-0472">Membrane</keyword>
<dbReference type="InterPro" id="IPR036097">
    <property type="entry name" value="HisK_dim/P_sf"/>
</dbReference>
<feature type="domain" description="Response regulatory" evidence="10">
    <location>
        <begin position="840"/>
        <end position="956"/>
    </location>
</feature>
<dbReference type="EMBL" id="JAGBKN010000002">
    <property type="protein sequence ID" value="MBO1516109.1"/>
    <property type="molecule type" value="Genomic_DNA"/>
</dbReference>
<keyword evidence="8" id="KW-1133">Transmembrane helix</keyword>
<dbReference type="PANTHER" id="PTHR45339:SF1">
    <property type="entry name" value="HYBRID SIGNAL TRANSDUCTION HISTIDINE KINASE J"/>
    <property type="match status" value="1"/>
</dbReference>
<dbReference type="SMART" id="SM00448">
    <property type="entry name" value="REC"/>
    <property type="match status" value="1"/>
</dbReference>
<dbReference type="RefSeq" id="WP_207969036.1">
    <property type="nucleotide sequence ID" value="NZ_JAGBKN010000002.1"/>
</dbReference>
<dbReference type="EC" id="2.7.13.3" evidence="2"/>
<dbReference type="InterPro" id="IPR035965">
    <property type="entry name" value="PAS-like_dom_sf"/>
</dbReference>
<dbReference type="SMART" id="SM00387">
    <property type="entry name" value="HATPase_c"/>
    <property type="match status" value="1"/>
</dbReference>
<dbReference type="InterPro" id="IPR003594">
    <property type="entry name" value="HATPase_dom"/>
</dbReference>
<dbReference type="CDD" id="cd17546">
    <property type="entry name" value="REC_hyHK_CKI1_RcsC-like"/>
    <property type="match status" value="1"/>
</dbReference>